<evidence type="ECO:0000313" key="2">
    <source>
        <dbReference type="EMBL" id="KAF4719768.1"/>
    </source>
</evidence>
<feature type="non-terminal residue" evidence="2">
    <location>
        <position position="198"/>
    </location>
</feature>
<reference evidence="2 3" key="1">
    <citation type="submission" date="2020-04" db="EMBL/GenBank/DDBJ databases">
        <title>Perkinsus olseni comparative genomics.</title>
        <authorList>
            <person name="Bogema D.R."/>
        </authorList>
    </citation>
    <scope>NUCLEOTIDE SEQUENCE [LARGE SCALE GENOMIC DNA]</scope>
    <source>
        <strain evidence="2">ATCC PRA-205</strain>
    </source>
</reference>
<keyword evidence="1" id="KW-0732">Signal</keyword>
<comment type="caution">
    <text evidence="2">The sequence shown here is derived from an EMBL/GenBank/DDBJ whole genome shotgun (WGS) entry which is preliminary data.</text>
</comment>
<dbReference type="Proteomes" id="UP000574390">
    <property type="component" value="Unassembled WGS sequence"/>
</dbReference>
<evidence type="ECO:0000256" key="1">
    <source>
        <dbReference type="SAM" id="SignalP"/>
    </source>
</evidence>
<dbReference type="AlphaFoldDB" id="A0A7J6RG60"/>
<gene>
    <name evidence="2" type="ORF">FOZ62_015676</name>
</gene>
<sequence>MPPTYSFAGLSRVLIILLLAVNPVVPDKAVVIIEDLKGEQVNIEDAFRQYRDALVKGGYWKENLNRLSQCFGGRNGQNVIEKLDNCGIQIVSGGSEDCPASNEGICEFVGAIKPFFRGGKAICVVEGLEHTSSLPLLGQAGDDVVEAAGASPSLPANVLQYPPNDKEFPRQETFFKALRIEETWKAVTESGLPREDVV</sequence>
<dbReference type="EMBL" id="JABANM010022332">
    <property type="protein sequence ID" value="KAF4719768.1"/>
    <property type="molecule type" value="Genomic_DNA"/>
</dbReference>
<feature type="signal peptide" evidence="1">
    <location>
        <begin position="1"/>
        <end position="26"/>
    </location>
</feature>
<accession>A0A7J6RG60</accession>
<name>A0A7J6RG60_PEROL</name>
<evidence type="ECO:0008006" key="4">
    <source>
        <dbReference type="Google" id="ProtNLM"/>
    </source>
</evidence>
<evidence type="ECO:0000313" key="3">
    <source>
        <dbReference type="Proteomes" id="UP000574390"/>
    </source>
</evidence>
<feature type="chain" id="PRO_5029548681" description="Thymus-specific serine protease" evidence="1">
    <location>
        <begin position="27"/>
        <end position="198"/>
    </location>
</feature>
<organism evidence="2 3">
    <name type="scientific">Perkinsus olseni</name>
    <name type="common">Perkinsus atlanticus</name>
    <dbReference type="NCBI Taxonomy" id="32597"/>
    <lineage>
        <taxon>Eukaryota</taxon>
        <taxon>Sar</taxon>
        <taxon>Alveolata</taxon>
        <taxon>Perkinsozoa</taxon>
        <taxon>Perkinsea</taxon>
        <taxon>Perkinsida</taxon>
        <taxon>Perkinsidae</taxon>
        <taxon>Perkinsus</taxon>
    </lineage>
</organism>
<proteinExistence type="predicted"/>
<protein>
    <recommendedName>
        <fullName evidence="4">Thymus-specific serine protease</fullName>
    </recommendedName>
</protein>